<accession>A0AA43XKV8</accession>
<evidence type="ECO:0000313" key="1">
    <source>
        <dbReference type="EMBL" id="NBG88231.1"/>
    </source>
</evidence>
<gene>
    <name evidence="1" type="ORF">ISALK_06930</name>
</gene>
<reference evidence="1 2" key="1">
    <citation type="submission" date="2019-04" db="EMBL/GenBank/DDBJ databases">
        <title>Isachenkonia alkalipeptolytica gen. nov. sp. nov. a new anaerobic, alkiliphilic organothrophic bacterium capable to reduce synthesized ferrihydrite isolated from a soda lake.</title>
        <authorList>
            <person name="Toshchakov S.V."/>
            <person name="Zavarzina D.G."/>
            <person name="Zhilina T.N."/>
            <person name="Kostrikina N.A."/>
            <person name="Kublanov I.V."/>
        </authorList>
    </citation>
    <scope>NUCLEOTIDE SEQUENCE [LARGE SCALE GENOMIC DNA]</scope>
    <source>
        <strain evidence="1 2">Z-1701</strain>
    </source>
</reference>
<dbReference type="Proteomes" id="UP000449710">
    <property type="component" value="Unassembled WGS sequence"/>
</dbReference>
<name>A0AA43XKV8_9CLOT</name>
<dbReference type="AlphaFoldDB" id="A0AA43XKV8"/>
<dbReference type="EMBL" id="SUMG01000006">
    <property type="protein sequence ID" value="NBG88231.1"/>
    <property type="molecule type" value="Genomic_DNA"/>
</dbReference>
<sequence length="60" mass="6794">MSHEMIKKYIGKVCKVTTGSYGSTTSGKIVDVKENWIELETKKGIELMNAEFVQNIKVEE</sequence>
<evidence type="ECO:0000313" key="2">
    <source>
        <dbReference type="Proteomes" id="UP000449710"/>
    </source>
</evidence>
<proteinExistence type="predicted"/>
<protein>
    <submittedName>
        <fullName evidence="1">Uncharacterized protein</fullName>
    </submittedName>
</protein>
<keyword evidence="2" id="KW-1185">Reference proteome</keyword>
<comment type="caution">
    <text evidence="1">The sequence shown here is derived from an EMBL/GenBank/DDBJ whole genome shotgun (WGS) entry which is preliminary data.</text>
</comment>
<organism evidence="1 2">
    <name type="scientific">Isachenkonia alkalipeptolytica</name>
    <dbReference type="NCBI Taxonomy" id="2565777"/>
    <lineage>
        <taxon>Bacteria</taxon>
        <taxon>Bacillati</taxon>
        <taxon>Bacillota</taxon>
        <taxon>Clostridia</taxon>
        <taxon>Eubacteriales</taxon>
        <taxon>Clostridiaceae</taxon>
        <taxon>Isachenkonia</taxon>
    </lineage>
</organism>